<dbReference type="InterPro" id="IPR016064">
    <property type="entry name" value="NAD/diacylglycerol_kinase_sf"/>
</dbReference>
<dbReference type="Pfam" id="PF20143">
    <property type="entry name" value="NAD_kinase_C"/>
    <property type="match status" value="1"/>
</dbReference>
<dbReference type="RefSeq" id="WP_307260646.1">
    <property type="nucleotide sequence ID" value="NZ_JAUSVL010000001.1"/>
</dbReference>
<keyword evidence="2" id="KW-1185">Reference proteome</keyword>
<gene>
    <name evidence="1" type="ORF">J3R75_001363</name>
</gene>
<proteinExistence type="predicted"/>
<organism evidence="1 2">
    <name type="scientific">Oligosphaera ethanolica</name>
    <dbReference type="NCBI Taxonomy" id="760260"/>
    <lineage>
        <taxon>Bacteria</taxon>
        <taxon>Pseudomonadati</taxon>
        <taxon>Lentisphaerota</taxon>
        <taxon>Oligosphaeria</taxon>
        <taxon>Oligosphaerales</taxon>
        <taxon>Oligosphaeraceae</taxon>
        <taxon>Oligosphaera</taxon>
    </lineage>
</organism>
<keyword evidence="1" id="KW-0418">Kinase</keyword>
<evidence type="ECO:0000313" key="1">
    <source>
        <dbReference type="EMBL" id="MDQ0289256.1"/>
    </source>
</evidence>
<dbReference type="Proteomes" id="UP001238163">
    <property type="component" value="Unassembled WGS sequence"/>
</dbReference>
<dbReference type="EMBL" id="JAUSVL010000001">
    <property type="protein sequence ID" value="MDQ0289256.1"/>
    <property type="molecule type" value="Genomic_DNA"/>
</dbReference>
<sequence length="251" mass="28085">MDAIFQQQTIRVALVGRNLADILPLLDQFPVQLVEETPDLVISHGGDGSLLGAERSYPGVPKFPIRDRRQNPKCPQHDEKAVLTKLFRGELRQTQLRKLSATTEDGEELRGINDIVLSRELATSAIRYRLWLDDVLYRGQIVADSLVVATPFGSTGYFQSITHGNIQTGIGLAFNNSMDLLGHTVVPEKTKLTVQLLRGPAVLVADNDLQQIPLKTDDLLHIQVMPQKTPVYGIDVFRCYDCYHLRRDGVM</sequence>
<dbReference type="InterPro" id="IPR017437">
    <property type="entry name" value="ATP-NAD_kinase_PpnK-typ_C"/>
</dbReference>
<dbReference type="Gene3D" id="2.60.200.30">
    <property type="entry name" value="Probable inorganic polyphosphate/atp-NAD kinase, domain 2"/>
    <property type="match status" value="1"/>
</dbReference>
<dbReference type="EC" id="2.7.1.23" evidence="1"/>
<name>A0AAE4AN62_9BACT</name>
<reference evidence="1" key="1">
    <citation type="submission" date="2023-07" db="EMBL/GenBank/DDBJ databases">
        <title>Genomic Encyclopedia of Type Strains, Phase IV (KMG-IV): sequencing the most valuable type-strain genomes for metagenomic binning, comparative biology and taxonomic classification.</title>
        <authorList>
            <person name="Goeker M."/>
        </authorList>
    </citation>
    <scope>NUCLEOTIDE SEQUENCE</scope>
    <source>
        <strain evidence="1">DSM 24202</strain>
    </source>
</reference>
<protein>
    <submittedName>
        <fullName evidence="1">NAD+ kinase</fullName>
        <ecNumber evidence="1">2.7.1.23</ecNumber>
    </submittedName>
</protein>
<keyword evidence="1" id="KW-0808">Transferase</keyword>
<dbReference type="GO" id="GO:0003951">
    <property type="term" value="F:NAD+ kinase activity"/>
    <property type="evidence" value="ECO:0007669"/>
    <property type="project" value="UniProtKB-EC"/>
</dbReference>
<evidence type="ECO:0000313" key="2">
    <source>
        <dbReference type="Proteomes" id="UP001238163"/>
    </source>
</evidence>
<comment type="caution">
    <text evidence="1">The sequence shown here is derived from an EMBL/GenBank/DDBJ whole genome shotgun (WGS) entry which is preliminary data.</text>
</comment>
<accession>A0AAE4AN62</accession>
<dbReference type="SUPFAM" id="SSF111331">
    <property type="entry name" value="NAD kinase/diacylglycerol kinase-like"/>
    <property type="match status" value="1"/>
</dbReference>
<dbReference type="AlphaFoldDB" id="A0AAE4AN62"/>
<dbReference type="GO" id="GO:0019674">
    <property type="term" value="P:NAD+ metabolic process"/>
    <property type="evidence" value="ECO:0007669"/>
    <property type="project" value="InterPro"/>
</dbReference>